<evidence type="ECO:0000313" key="3">
    <source>
        <dbReference type="Proteomes" id="UP000275267"/>
    </source>
</evidence>
<feature type="compositionally biased region" description="Low complexity" evidence="1">
    <location>
        <begin position="17"/>
        <end position="36"/>
    </location>
</feature>
<proteinExistence type="predicted"/>
<organism evidence="2 3">
    <name type="scientific">Panicum miliaceum</name>
    <name type="common">Proso millet</name>
    <name type="synonym">Broomcorn millet</name>
    <dbReference type="NCBI Taxonomy" id="4540"/>
    <lineage>
        <taxon>Eukaryota</taxon>
        <taxon>Viridiplantae</taxon>
        <taxon>Streptophyta</taxon>
        <taxon>Embryophyta</taxon>
        <taxon>Tracheophyta</taxon>
        <taxon>Spermatophyta</taxon>
        <taxon>Magnoliopsida</taxon>
        <taxon>Liliopsida</taxon>
        <taxon>Poales</taxon>
        <taxon>Poaceae</taxon>
        <taxon>PACMAD clade</taxon>
        <taxon>Panicoideae</taxon>
        <taxon>Panicodae</taxon>
        <taxon>Paniceae</taxon>
        <taxon>Panicinae</taxon>
        <taxon>Panicum</taxon>
        <taxon>Panicum sect. Panicum</taxon>
    </lineage>
</organism>
<dbReference type="AlphaFoldDB" id="A0A3L6TT02"/>
<gene>
    <name evidence="2" type="ORF">C2845_PM01G32540</name>
</gene>
<dbReference type="EMBL" id="PQIB02000001">
    <property type="protein sequence ID" value="RLN43297.1"/>
    <property type="molecule type" value="Genomic_DNA"/>
</dbReference>
<feature type="compositionally biased region" description="Polar residues" evidence="1">
    <location>
        <begin position="1"/>
        <end position="12"/>
    </location>
</feature>
<comment type="caution">
    <text evidence="2">The sequence shown here is derived from an EMBL/GenBank/DDBJ whole genome shotgun (WGS) entry which is preliminary data.</text>
</comment>
<protein>
    <submittedName>
        <fullName evidence="2">Uncharacterized protein</fullName>
    </submittedName>
</protein>
<evidence type="ECO:0000313" key="2">
    <source>
        <dbReference type="EMBL" id="RLN43297.1"/>
    </source>
</evidence>
<keyword evidence="3" id="KW-1185">Reference proteome</keyword>
<name>A0A3L6TT02_PANMI</name>
<dbReference type="Proteomes" id="UP000275267">
    <property type="component" value="Unassembled WGS sequence"/>
</dbReference>
<accession>A0A3L6TT02</accession>
<feature type="region of interest" description="Disordered" evidence="1">
    <location>
        <begin position="1"/>
        <end position="56"/>
    </location>
</feature>
<evidence type="ECO:0000256" key="1">
    <source>
        <dbReference type="SAM" id="MobiDB-lite"/>
    </source>
</evidence>
<sequence length="206" mass="22875">MATPPSGASTTIRSDLRPPASASRSSSPSDPHATNSPRRRPPTTVPNPQLARQVASSGNHSKCYFGGYGDLNMIRRLRFWFLDSVLIERGNGSKPHLDLVPIRSLPPDRICSIFQLVPSLPMHCSKPLQAKTGKGRRGCATPALEPWWMLAGWIMLGVIIVDPDTRLPWRHWHRLRNQQGDLGEGSSNRRWYVHFGSGKTGLGCYC</sequence>
<reference evidence="3" key="1">
    <citation type="journal article" date="2019" name="Nat. Commun.">
        <title>The genome of broomcorn millet.</title>
        <authorList>
            <person name="Zou C."/>
            <person name="Miki D."/>
            <person name="Li D."/>
            <person name="Tang Q."/>
            <person name="Xiao L."/>
            <person name="Rajput S."/>
            <person name="Deng P."/>
            <person name="Jia W."/>
            <person name="Huang R."/>
            <person name="Zhang M."/>
            <person name="Sun Y."/>
            <person name="Hu J."/>
            <person name="Fu X."/>
            <person name="Schnable P.S."/>
            <person name="Li F."/>
            <person name="Zhang H."/>
            <person name="Feng B."/>
            <person name="Zhu X."/>
            <person name="Liu R."/>
            <person name="Schnable J.C."/>
            <person name="Zhu J.-K."/>
            <person name="Zhang H."/>
        </authorList>
    </citation>
    <scope>NUCLEOTIDE SEQUENCE [LARGE SCALE GENOMIC DNA]</scope>
</reference>